<reference evidence="2" key="1">
    <citation type="journal article" date="2023" name="Science">
        <title>Genome structures resolve the early diversification of teleost fishes.</title>
        <authorList>
            <person name="Parey E."/>
            <person name="Louis A."/>
            <person name="Montfort J."/>
            <person name="Bouchez O."/>
            <person name="Roques C."/>
            <person name="Iampietro C."/>
            <person name="Lluch J."/>
            <person name="Castinel A."/>
            <person name="Donnadieu C."/>
            <person name="Desvignes T."/>
            <person name="Floi Bucao C."/>
            <person name="Jouanno E."/>
            <person name="Wen M."/>
            <person name="Mejri S."/>
            <person name="Dirks R."/>
            <person name="Jansen H."/>
            <person name="Henkel C."/>
            <person name="Chen W.J."/>
            <person name="Zahm M."/>
            <person name="Cabau C."/>
            <person name="Klopp C."/>
            <person name="Thompson A.W."/>
            <person name="Robinson-Rechavi M."/>
            <person name="Braasch I."/>
            <person name="Lecointre G."/>
            <person name="Bobe J."/>
            <person name="Postlethwait J.H."/>
            <person name="Berthelot C."/>
            <person name="Roest Crollius H."/>
            <person name="Guiguen Y."/>
        </authorList>
    </citation>
    <scope>NUCLEOTIDE SEQUENCE</scope>
    <source>
        <strain evidence="2">NC1722</strain>
    </source>
</reference>
<feature type="compositionally biased region" description="Basic residues" evidence="1">
    <location>
        <begin position="48"/>
        <end position="61"/>
    </location>
</feature>
<comment type="caution">
    <text evidence="2">The sequence shown here is derived from an EMBL/GenBank/DDBJ whole genome shotgun (WGS) entry which is preliminary data.</text>
</comment>
<sequence>MLRRTQSSHNSPFLKARVPRPDRSRLISAWLTLPMSGAELYSWTPHPGTRRRAQRRAKRNSPHPPVIPRHRSISLPPPRAGETDPETLLDSGLPFQMSQA</sequence>
<dbReference type="AlphaFoldDB" id="A0AAD7WG33"/>
<evidence type="ECO:0000256" key="1">
    <source>
        <dbReference type="SAM" id="MobiDB-lite"/>
    </source>
</evidence>
<accession>A0AAD7WG33</accession>
<evidence type="ECO:0000313" key="3">
    <source>
        <dbReference type="Proteomes" id="UP001221898"/>
    </source>
</evidence>
<gene>
    <name evidence="2" type="ORF">AAFF_G00028630</name>
</gene>
<keyword evidence="3" id="KW-1185">Reference proteome</keyword>
<organism evidence="2 3">
    <name type="scientific">Aldrovandia affinis</name>
    <dbReference type="NCBI Taxonomy" id="143900"/>
    <lineage>
        <taxon>Eukaryota</taxon>
        <taxon>Metazoa</taxon>
        <taxon>Chordata</taxon>
        <taxon>Craniata</taxon>
        <taxon>Vertebrata</taxon>
        <taxon>Euteleostomi</taxon>
        <taxon>Actinopterygii</taxon>
        <taxon>Neopterygii</taxon>
        <taxon>Teleostei</taxon>
        <taxon>Notacanthiformes</taxon>
        <taxon>Halosauridae</taxon>
        <taxon>Aldrovandia</taxon>
    </lineage>
</organism>
<feature type="region of interest" description="Disordered" evidence="1">
    <location>
        <begin position="43"/>
        <end position="100"/>
    </location>
</feature>
<name>A0AAD7WG33_9TELE</name>
<proteinExistence type="predicted"/>
<protein>
    <submittedName>
        <fullName evidence="2">Uncharacterized protein</fullName>
    </submittedName>
</protein>
<evidence type="ECO:0000313" key="2">
    <source>
        <dbReference type="EMBL" id="KAJ8395816.1"/>
    </source>
</evidence>
<dbReference type="EMBL" id="JAINUG010000113">
    <property type="protein sequence ID" value="KAJ8395816.1"/>
    <property type="molecule type" value="Genomic_DNA"/>
</dbReference>
<dbReference type="Proteomes" id="UP001221898">
    <property type="component" value="Unassembled WGS sequence"/>
</dbReference>